<dbReference type="EMBL" id="JAKNRW010000005">
    <property type="protein sequence ID" value="MCK1790345.1"/>
    <property type="molecule type" value="Genomic_DNA"/>
</dbReference>
<protein>
    <submittedName>
        <fullName evidence="1">Uncharacterized protein</fullName>
    </submittedName>
</protein>
<evidence type="ECO:0000313" key="2">
    <source>
        <dbReference type="Proteomes" id="UP001299876"/>
    </source>
</evidence>
<evidence type="ECO:0000313" key="1">
    <source>
        <dbReference type="EMBL" id="MCK1790345.1"/>
    </source>
</evidence>
<organism evidence="1 2">
    <name type="scientific">Pseudomonas violetae</name>
    <dbReference type="NCBI Taxonomy" id="2915813"/>
    <lineage>
        <taxon>Bacteria</taxon>
        <taxon>Pseudomonadati</taxon>
        <taxon>Pseudomonadota</taxon>
        <taxon>Gammaproteobacteria</taxon>
        <taxon>Pseudomonadales</taxon>
        <taxon>Pseudomonadaceae</taxon>
        <taxon>Pseudomonas</taxon>
    </lineage>
</organism>
<dbReference type="RefSeq" id="WP_247290197.1">
    <property type="nucleotide sequence ID" value="NZ_JAKNRW010000005.1"/>
</dbReference>
<accession>A0ABT0EXD0</accession>
<dbReference type="Proteomes" id="UP001299876">
    <property type="component" value="Unassembled WGS sequence"/>
</dbReference>
<gene>
    <name evidence="1" type="ORF">L9059_09140</name>
</gene>
<keyword evidence="2" id="KW-1185">Reference proteome</keyword>
<comment type="caution">
    <text evidence="1">The sequence shown here is derived from an EMBL/GenBank/DDBJ whole genome shotgun (WGS) entry which is preliminary data.</text>
</comment>
<sequence length="79" mass="8982">MGKLFALEAMPLNIDRIRTRVSNKIAREVKRDSMTSGGVVISFDTKDLSFLTGFLQALFLFNHHSMCQQILLLAIIKRN</sequence>
<reference evidence="1 2" key="1">
    <citation type="submission" date="2022-02" db="EMBL/GenBank/DDBJ databases">
        <title>Comparative genomics of the first Antarctic Pseudomonas spp. capable of biotransforming 2,4,6-Trinitrotoluene.</title>
        <authorList>
            <person name="Cabrera M.A."/>
            <person name="Marquez S.L."/>
            <person name="Perez-Donoso J.M."/>
        </authorList>
    </citation>
    <scope>NUCLEOTIDE SEQUENCE [LARGE SCALE GENOMIC DNA]</scope>
    <source>
        <strain evidence="1 2">TNT19</strain>
    </source>
</reference>
<name>A0ABT0EXD0_9PSED</name>
<proteinExistence type="predicted"/>